<dbReference type="AlphaFoldDB" id="D5WUN2"/>
<evidence type="ECO:0000313" key="3">
    <source>
        <dbReference type="Proteomes" id="UP000002368"/>
    </source>
</evidence>
<dbReference type="OrthoDB" id="9817181at2"/>
<keyword evidence="3" id="KW-1185">Reference proteome</keyword>
<dbReference type="RefSeq" id="WP_013074714.1">
    <property type="nucleotide sequence ID" value="NC_014098.1"/>
</dbReference>
<feature type="compositionally biased region" description="Basic and acidic residues" evidence="1">
    <location>
        <begin position="406"/>
        <end position="422"/>
    </location>
</feature>
<reference evidence="2 3" key="1">
    <citation type="journal article" date="2011" name="Stand. Genomic Sci.">
        <title>Complete genome sequence of the thermophilic, hydrogen-oxidizing Bacillus tusciae type strain (T2) and reclassification in the new genus, Kyrpidia gen. nov. as Kyrpidia tusciae comb. nov. and emendation of the family Alicyclobacillaceae da Costa and Rainey, 2010.</title>
        <authorList>
            <person name="Klenk H.P."/>
            <person name="Lapidus A."/>
            <person name="Chertkov O."/>
            <person name="Copeland A."/>
            <person name="Del Rio T.G."/>
            <person name="Nolan M."/>
            <person name="Lucas S."/>
            <person name="Chen F."/>
            <person name="Tice H."/>
            <person name="Cheng J.F."/>
            <person name="Han C."/>
            <person name="Bruce D."/>
            <person name="Goodwin L."/>
            <person name="Pitluck S."/>
            <person name="Pati A."/>
            <person name="Ivanova N."/>
            <person name="Mavromatis K."/>
            <person name="Daum C."/>
            <person name="Chen A."/>
            <person name="Palaniappan K."/>
            <person name="Chang Y.J."/>
            <person name="Land M."/>
            <person name="Hauser L."/>
            <person name="Jeffries C.D."/>
            <person name="Detter J.C."/>
            <person name="Rohde M."/>
            <person name="Abt B."/>
            <person name="Pukall R."/>
            <person name="Goker M."/>
            <person name="Bristow J."/>
            <person name="Markowitz V."/>
            <person name="Hugenholtz P."/>
            <person name="Eisen J.A."/>
        </authorList>
    </citation>
    <scope>NUCLEOTIDE SEQUENCE [LARGE SCALE GENOMIC DNA]</scope>
    <source>
        <strain evidence="2 3">DSM 2912</strain>
    </source>
</reference>
<dbReference type="eggNOG" id="COG2334">
    <property type="taxonomic scope" value="Bacteria"/>
</dbReference>
<dbReference type="Proteomes" id="UP000002368">
    <property type="component" value="Chromosome"/>
</dbReference>
<dbReference type="EMBL" id="CP002017">
    <property type="protein sequence ID" value="ADG05422.1"/>
    <property type="molecule type" value="Genomic_DNA"/>
</dbReference>
<proteinExistence type="predicted"/>
<name>D5WUN2_KYRT2</name>
<feature type="region of interest" description="Disordered" evidence="1">
    <location>
        <begin position="380"/>
        <end position="422"/>
    </location>
</feature>
<sequence>MTGQDLALRRWEAIWRWVERIYGWPPAAWERGAESGEENGEPFAGEGDVFRMRHPLYKIELHVFPTPVWGDYVARVVQFASDRGFPVSPYLPGLDGSRLVRWKDRVLAACRSWEGPSPPPVGGTIRQLFAHAAWWHRVARGPTPAWPRCVDPLPERLEQNWVAFIEGAPEDHRAMLGVLFAAWHSWASEWDLLRRWSVDTAAGGAVAAFDRVDHWVDGGEGAWWLRRANRCRPGAPFEDIAGLLLRYGGRTVDPKRWENWIHAYREVTPFPDDRKFGIALVLWSPQGRPDEEWFETAARWARRAQELAGRADWFGVNERRRREWREMADRLEHSFGPHPAVSKTLPDADVVNASGGVSRRRAPAVRLALQSALGYRATGAGKKIKKTRTGRDPWLSGADPSLSPAGEHRDENHEQHHENEHV</sequence>
<dbReference type="STRING" id="562970.Btus_0659"/>
<organism evidence="2 3">
    <name type="scientific">Kyrpidia tusciae (strain DSM 2912 / NBRC 15312 / T2)</name>
    <name type="common">Bacillus tusciae</name>
    <dbReference type="NCBI Taxonomy" id="562970"/>
    <lineage>
        <taxon>Bacteria</taxon>
        <taxon>Bacillati</taxon>
        <taxon>Bacillota</taxon>
        <taxon>Bacilli</taxon>
        <taxon>Bacillales</taxon>
        <taxon>Alicyclobacillaceae</taxon>
        <taxon>Kyrpidia</taxon>
    </lineage>
</organism>
<gene>
    <name evidence="2" type="ordered locus">Btus_0659</name>
</gene>
<evidence type="ECO:0000256" key="1">
    <source>
        <dbReference type="SAM" id="MobiDB-lite"/>
    </source>
</evidence>
<accession>D5WUN2</accession>
<dbReference type="KEGG" id="bts:Btus_0659"/>
<protein>
    <submittedName>
        <fullName evidence="2">Uncharacterized protein</fullName>
    </submittedName>
</protein>
<evidence type="ECO:0000313" key="2">
    <source>
        <dbReference type="EMBL" id="ADG05422.1"/>
    </source>
</evidence>
<dbReference type="HOGENOM" id="CLU_650171_0_0_9"/>